<dbReference type="InterPro" id="IPR003593">
    <property type="entry name" value="AAA+_ATPase"/>
</dbReference>
<dbReference type="PROSITE" id="PS50893">
    <property type="entry name" value="ABC_TRANSPORTER_2"/>
    <property type="match status" value="2"/>
</dbReference>
<gene>
    <name evidence="4" type="primary">modF</name>
    <name evidence="4" type="ORF">G4923_12235</name>
</gene>
<dbReference type="RefSeq" id="WP_163137225.1">
    <property type="nucleotide sequence ID" value="NZ_JAAILA010000017.1"/>
</dbReference>
<protein>
    <submittedName>
        <fullName evidence="4">Molybdate ABC transporter ATP-binding protein ModF</fullName>
    </submittedName>
</protein>
<evidence type="ECO:0000259" key="3">
    <source>
        <dbReference type="PROSITE" id="PS50893"/>
    </source>
</evidence>
<evidence type="ECO:0000256" key="1">
    <source>
        <dbReference type="ARBA" id="ARBA00022741"/>
    </source>
</evidence>
<dbReference type="SMART" id="SM00382">
    <property type="entry name" value="AAA"/>
    <property type="match status" value="2"/>
</dbReference>
<feature type="domain" description="ABC transporter" evidence="3">
    <location>
        <begin position="4"/>
        <end position="233"/>
    </location>
</feature>
<accession>A0ABX0D292</accession>
<keyword evidence="1" id="KW-0547">Nucleotide-binding</keyword>
<evidence type="ECO:0000313" key="5">
    <source>
        <dbReference type="Proteomes" id="UP000472827"/>
    </source>
</evidence>
<dbReference type="PANTHER" id="PTHR43158">
    <property type="entry name" value="SKFA PEPTIDE EXPORT ATP-BINDING PROTEIN SKFE"/>
    <property type="match status" value="1"/>
</dbReference>
<dbReference type="PROSITE" id="PS00211">
    <property type="entry name" value="ABC_TRANSPORTER_1"/>
    <property type="match status" value="1"/>
</dbReference>
<name>A0ABX0D292_9GAMM</name>
<evidence type="ECO:0000256" key="2">
    <source>
        <dbReference type="ARBA" id="ARBA00022840"/>
    </source>
</evidence>
<reference evidence="4 5" key="1">
    <citation type="submission" date="2020-02" db="EMBL/GenBank/DDBJ databases">
        <title>Genome sequencing of Aeromonas rivipollensis.</title>
        <authorList>
            <person name="Fono-Tamo Ubani E.K."/>
            <person name="Lekota K.E."/>
        </authorList>
    </citation>
    <scope>NUCLEOTIDE SEQUENCE [LARGE SCALE GENOMIC DNA]</scope>
    <source>
        <strain evidence="4 5">G78</strain>
    </source>
</reference>
<dbReference type="Gene3D" id="3.40.50.300">
    <property type="entry name" value="P-loop containing nucleotide triphosphate hydrolases"/>
    <property type="match status" value="2"/>
</dbReference>
<keyword evidence="2 4" id="KW-0067">ATP-binding</keyword>
<evidence type="ECO:0000313" key="4">
    <source>
        <dbReference type="EMBL" id="NEX89465.1"/>
    </source>
</evidence>
<sequence>MTLLQWQSASLALHGDQTLFIPDLTLAPQACWAFVGSNGSGKTALASALCGELAVRAGGVTGRVRAERLSFESQQRLGELDWQRRNTDMLGEEEEAGYRVSTLMLEEGGEEAQARSLLVRFGIESLWDRPYRHLSSGEGRKLLLARALLGQPELLVLDEPFDGLDQGSRRDLMSLLAQLVAQGQRLVVIVNRFDEIPPFASHLGLLGERRLLLAGERDAVLGSQEVAQLARAEGQSPQLPPPLQAPTPLPAGPQVQMHALRVAYGEQVIIDGLDWTIAEGEHWQLVGPNGAGKSTLLALITGDHPQGYSNDLRLFGVRRGSGESIWEIKRHIGLVSPALHLDYRVSCSVQAVILSGFYDSIGLYTRPGDRQLALANQWLALLGLKEQGALPFHALSFGQQRLVLIARALVKHPPLLILDEPLQGLDPLNRHLVREMVVRLIGEGTQLLFVSHHPEDAPPGLSHRLSFLPDGAGGYRYLQEKLGKGESS</sequence>
<dbReference type="EMBL" id="JAAILA010000017">
    <property type="protein sequence ID" value="NEX89465.1"/>
    <property type="molecule type" value="Genomic_DNA"/>
</dbReference>
<dbReference type="PANTHER" id="PTHR43158:SF2">
    <property type="entry name" value="SKFA PEPTIDE EXPORT ATP-BINDING PROTEIN SKFE"/>
    <property type="match status" value="1"/>
</dbReference>
<dbReference type="InterPro" id="IPR003439">
    <property type="entry name" value="ABC_transporter-like_ATP-bd"/>
</dbReference>
<keyword evidence="5" id="KW-1185">Reference proteome</keyword>
<dbReference type="NCBIfam" id="NF008186">
    <property type="entry name" value="PRK10938.1"/>
    <property type="match status" value="1"/>
</dbReference>
<organism evidence="4 5">
    <name type="scientific">Aeromonas rivipollensis</name>
    <dbReference type="NCBI Taxonomy" id="948519"/>
    <lineage>
        <taxon>Bacteria</taxon>
        <taxon>Pseudomonadati</taxon>
        <taxon>Pseudomonadota</taxon>
        <taxon>Gammaproteobacteria</taxon>
        <taxon>Aeromonadales</taxon>
        <taxon>Aeromonadaceae</taxon>
        <taxon>Aeromonas</taxon>
    </lineage>
</organism>
<comment type="caution">
    <text evidence="4">The sequence shown here is derived from an EMBL/GenBank/DDBJ whole genome shotgun (WGS) entry which is preliminary data.</text>
</comment>
<dbReference type="GO" id="GO:0005524">
    <property type="term" value="F:ATP binding"/>
    <property type="evidence" value="ECO:0007669"/>
    <property type="project" value="UniProtKB-KW"/>
</dbReference>
<dbReference type="Proteomes" id="UP000472827">
    <property type="component" value="Unassembled WGS sequence"/>
</dbReference>
<proteinExistence type="predicted"/>
<dbReference type="InterPro" id="IPR027417">
    <property type="entry name" value="P-loop_NTPase"/>
</dbReference>
<dbReference type="SUPFAM" id="SSF52540">
    <property type="entry name" value="P-loop containing nucleoside triphosphate hydrolases"/>
    <property type="match status" value="2"/>
</dbReference>
<dbReference type="Pfam" id="PF00005">
    <property type="entry name" value="ABC_tran"/>
    <property type="match status" value="2"/>
</dbReference>
<feature type="domain" description="ABC transporter" evidence="3">
    <location>
        <begin position="255"/>
        <end position="488"/>
    </location>
</feature>
<dbReference type="InterPro" id="IPR017871">
    <property type="entry name" value="ABC_transporter-like_CS"/>
</dbReference>